<dbReference type="InterPro" id="IPR037066">
    <property type="entry name" value="Plug_dom_sf"/>
</dbReference>
<dbReference type="STRING" id="468056.SAMN05443549_107117"/>
<sequence>MLEFFNANKNCRLFCFLWIVLTSVFSQAQDKKTIPDIEKTYLHTDNSKYFIGDDLFYKAYNVRTSNNLLFDNSNILYVELVSPDSRVIARNKTNIEIGLGHGDFKLLDSLGVKPGVYQLRAYSNWNRNFGDDFVFKKNIEIIDAFESHSKANKTQNSATVAANIITEIKNPTSYRIDFFPEGGSLLENVASIVGFKGVDNNGNPIEVKGDVYDSDNELVTSFLSPHDGMGKFQMIPIEGKNYYAKIKTPDGKELRQELPKAANQGYLLSYRALRGKSFVTITTNEATLAKNPNAALTVICKAKGIPYLESTQTLTEKTLSFELPKDKAPEGISQITLFDGNNKPQSERLVYLEKEQDLDVQVTTDKASYQPNEKATINVSSKSKAGVAKSGSFSLSVTDMNGVVEDKDFGTTISSYFLMESDIRGKVHNPGYYFDAANLKRLDHLDDLLLTQGWRDFIWKTIPKMDDKLGFEAEKGITISGRLKQLLGEKPKPNTNVTLALMNKKHMNIFNATTDSIGRFKFENIMFSGKTDLFINSRNEKGKFRGEIIINPEHPPVLVSFKKEPIIWNETTRTIVDNVFKKFTAFGVVPENILDEVAIVAKKKKQSKSYFGIPESSYIAEGNEDAALYTDIFDLMVQKIPGIIPFDDSVSFMRHNSPPLFVLNGVSLVAGDLEQIRSIRPEDVEKIEVIKGMQATMFFGDEASSGFIAIYTKPNTGNKPKSGSFSSIRTEIDGFYTARVFYSPTPEQAELDNKAAVRNTLYWNPEVFPDKTGIATSSYYNTKVETKVKVALEGITTGGIPVVKKVYYTIKK</sequence>
<evidence type="ECO:0000256" key="1">
    <source>
        <dbReference type="SAM" id="SignalP"/>
    </source>
</evidence>
<dbReference type="InterPro" id="IPR013783">
    <property type="entry name" value="Ig-like_fold"/>
</dbReference>
<evidence type="ECO:0000313" key="3">
    <source>
        <dbReference type="Proteomes" id="UP000184516"/>
    </source>
</evidence>
<dbReference type="AlphaFoldDB" id="A0A1M5N6N4"/>
<gene>
    <name evidence="2" type="ORF">SAMN05443549_107117</name>
</gene>
<evidence type="ECO:0008006" key="4">
    <source>
        <dbReference type="Google" id="ProtNLM"/>
    </source>
</evidence>
<accession>A0A1M5N6N4</accession>
<evidence type="ECO:0000313" key="2">
    <source>
        <dbReference type="EMBL" id="SHG84809.1"/>
    </source>
</evidence>
<feature type="chain" id="PRO_5013133016" description="TonB-dependent Receptor Plug Domain" evidence="1">
    <location>
        <begin position="29"/>
        <end position="812"/>
    </location>
</feature>
<proteinExistence type="predicted"/>
<dbReference type="EMBL" id="FQWB01000007">
    <property type="protein sequence ID" value="SHG84809.1"/>
    <property type="molecule type" value="Genomic_DNA"/>
</dbReference>
<name>A0A1M5N6N4_9FLAO</name>
<keyword evidence="1" id="KW-0732">Signal</keyword>
<dbReference type="OrthoDB" id="679547at2"/>
<dbReference type="RefSeq" id="WP_073371579.1">
    <property type="nucleotide sequence ID" value="NZ_FQWB01000007.1"/>
</dbReference>
<dbReference type="Proteomes" id="UP000184516">
    <property type="component" value="Unassembled WGS sequence"/>
</dbReference>
<dbReference type="SUPFAM" id="SSF56935">
    <property type="entry name" value="Porins"/>
    <property type="match status" value="1"/>
</dbReference>
<feature type="signal peptide" evidence="1">
    <location>
        <begin position="1"/>
        <end position="28"/>
    </location>
</feature>
<dbReference type="Gene3D" id="2.170.130.10">
    <property type="entry name" value="TonB-dependent receptor, plug domain"/>
    <property type="match status" value="1"/>
</dbReference>
<protein>
    <recommendedName>
        <fullName evidence="4">TonB-dependent Receptor Plug Domain</fullName>
    </recommendedName>
</protein>
<dbReference type="Gene3D" id="2.60.40.10">
    <property type="entry name" value="Immunoglobulins"/>
    <property type="match status" value="1"/>
</dbReference>
<organism evidence="2 3">
    <name type="scientific">Flavobacterium fluvii</name>
    <dbReference type="NCBI Taxonomy" id="468056"/>
    <lineage>
        <taxon>Bacteria</taxon>
        <taxon>Pseudomonadati</taxon>
        <taxon>Bacteroidota</taxon>
        <taxon>Flavobacteriia</taxon>
        <taxon>Flavobacteriales</taxon>
        <taxon>Flavobacteriaceae</taxon>
        <taxon>Flavobacterium</taxon>
    </lineage>
</organism>
<keyword evidence="3" id="KW-1185">Reference proteome</keyword>
<reference evidence="3" key="1">
    <citation type="submission" date="2016-11" db="EMBL/GenBank/DDBJ databases">
        <authorList>
            <person name="Varghese N."/>
            <person name="Submissions S."/>
        </authorList>
    </citation>
    <scope>NUCLEOTIDE SEQUENCE [LARGE SCALE GENOMIC DNA]</scope>
    <source>
        <strain evidence="3">DSM 19978</strain>
    </source>
</reference>